<dbReference type="STRING" id="994573.T472_0210910"/>
<comment type="caution">
    <text evidence="2">The sequence shown here is derived from an EMBL/GenBank/DDBJ whole genome shotgun (WGS) entry which is preliminary data.</text>
</comment>
<dbReference type="AlphaFoldDB" id="V7I5T7"/>
<dbReference type="RefSeq" id="WP_023389204.1">
    <property type="nucleotide sequence ID" value="NZ_AXUN02000179.1"/>
</dbReference>
<reference evidence="2 3" key="1">
    <citation type="journal article" date="2014" name="Genome Announc.">
        <title>Genome Sequence of Youngiibacter fragilis, the Type Strain of the Genus Youngiibacter.</title>
        <authorList>
            <person name="Wawrik C.B."/>
            <person name="Callaghan A.V."/>
            <person name="Stamps B.W."/>
            <person name="Wawrik B."/>
        </authorList>
    </citation>
    <scope>NUCLEOTIDE SEQUENCE [LARGE SCALE GENOMIC DNA]</scope>
    <source>
        <strain evidence="2 3">232.1</strain>
    </source>
</reference>
<dbReference type="InterPro" id="IPR046612">
    <property type="entry name" value="DUF6671"/>
</dbReference>
<dbReference type="Proteomes" id="UP000017747">
    <property type="component" value="Unassembled WGS sequence"/>
</dbReference>
<protein>
    <recommendedName>
        <fullName evidence="1">DUF6671 domain-containing protein</fullName>
    </recommendedName>
</protein>
<name>V7I5T7_9CLOT</name>
<organism evidence="2 3">
    <name type="scientific">Youngiibacter fragilis 232.1</name>
    <dbReference type="NCBI Taxonomy" id="994573"/>
    <lineage>
        <taxon>Bacteria</taxon>
        <taxon>Bacillati</taxon>
        <taxon>Bacillota</taxon>
        <taxon>Clostridia</taxon>
        <taxon>Eubacteriales</taxon>
        <taxon>Clostridiaceae</taxon>
        <taxon>Youngiibacter</taxon>
    </lineage>
</organism>
<proteinExistence type="predicted"/>
<dbReference type="PATRIC" id="fig|994573.3.peg.2027"/>
<dbReference type="Pfam" id="PF20376">
    <property type="entry name" value="DUF6671"/>
    <property type="match status" value="1"/>
</dbReference>
<dbReference type="eggNOG" id="ENOG502Z86U">
    <property type="taxonomic scope" value="Bacteria"/>
</dbReference>
<accession>V7I5T7</accession>
<dbReference type="OrthoDB" id="9793837at2"/>
<evidence type="ECO:0000313" key="2">
    <source>
        <dbReference type="EMBL" id="ETA80564.1"/>
    </source>
</evidence>
<sequence length="286" mass="33064">MEFKNHNKIYENRRIVLLTKHEKEKVIKPVLEKETGCELIVETRFDTDKLGTFSREIKRPKSQLDTARMKIRIGMKLFNTDIGIASEGSFGSHPYVPIPWNIELVLLYDKKEKMEIYGIYEGSETNFGHLETNNFDDALKFAEKIGFPKHFLILRSDDEYSKNIIKDIDSVDKLKDSFHWCLTKSRSGNVFIETDMRAHANPTRMKNIEKATQDLILKLMNFCPECGAPGFIIKEAIKGLPCEQCGLPSAMTLKYEFSCHKCKHENEQLYPRGEFAPAQYCNHCNP</sequence>
<keyword evidence="3" id="KW-1185">Reference proteome</keyword>
<dbReference type="EMBL" id="AXUN02000179">
    <property type="protein sequence ID" value="ETA80564.1"/>
    <property type="molecule type" value="Genomic_DNA"/>
</dbReference>
<evidence type="ECO:0000259" key="1">
    <source>
        <dbReference type="Pfam" id="PF20376"/>
    </source>
</evidence>
<feature type="domain" description="DUF6671" evidence="1">
    <location>
        <begin position="72"/>
        <end position="286"/>
    </location>
</feature>
<evidence type="ECO:0000313" key="3">
    <source>
        <dbReference type="Proteomes" id="UP000017747"/>
    </source>
</evidence>
<gene>
    <name evidence="2" type="ORF">T472_0210910</name>
</gene>